<name>A0A0G4HWL3_9ALVE</name>
<dbReference type="VEuPathDB" id="CryptoDB:Cvel_9072"/>
<organism evidence="2">
    <name type="scientific">Chromera velia CCMP2878</name>
    <dbReference type="NCBI Taxonomy" id="1169474"/>
    <lineage>
        <taxon>Eukaryota</taxon>
        <taxon>Sar</taxon>
        <taxon>Alveolata</taxon>
        <taxon>Colpodellida</taxon>
        <taxon>Chromeraceae</taxon>
        <taxon>Chromera</taxon>
    </lineage>
</organism>
<feature type="compositionally biased region" description="Basic and acidic residues" evidence="1">
    <location>
        <begin position="33"/>
        <end position="43"/>
    </location>
</feature>
<dbReference type="EMBL" id="CDMZ01004171">
    <property type="protein sequence ID" value="CEM48872.1"/>
    <property type="molecule type" value="Genomic_DNA"/>
</dbReference>
<reference evidence="2" key="1">
    <citation type="submission" date="2014-11" db="EMBL/GenBank/DDBJ databases">
        <authorList>
            <person name="Otto D Thomas"/>
            <person name="Naeem Raeece"/>
        </authorList>
    </citation>
    <scope>NUCLEOTIDE SEQUENCE</scope>
</reference>
<feature type="region of interest" description="Disordered" evidence="1">
    <location>
        <begin position="89"/>
        <end position="123"/>
    </location>
</feature>
<dbReference type="AlphaFoldDB" id="A0A0G4HWL3"/>
<feature type="region of interest" description="Disordered" evidence="1">
    <location>
        <begin position="12"/>
        <end position="77"/>
    </location>
</feature>
<feature type="compositionally biased region" description="Polar residues" evidence="1">
    <location>
        <begin position="114"/>
        <end position="123"/>
    </location>
</feature>
<sequence length="123" mass="12810">MTWSGFLGWSSGVEGGGKEGKHESVVSGVSWEQHGRLKEDLHRMFKSGESTHSSTHSAVQSPCHSSSSASTSSSSAVLAAAVGRQRGGGLCVRGDWQQQNGCMGEGRKRKAGSPLSSSSCISQ</sequence>
<proteinExistence type="predicted"/>
<accession>A0A0G4HWL3</accession>
<evidence type="ECO:0000256" key="1">
    <source>
        <dbReference type="SAM" id="MobiDB-lite"/>
    </source>
</evidence>
<evidence type="ECO:0000313" key="2">
    <source>
        <dbReference type="EMBL" id="CEM48872.1"/>
    </source>
</evidence>
<feature type="compositionally biased region" description="Low complexity" evidence="1">
    <location>
        <begin position="57"/>
        <end position="77"/>
    </location>
</feature>
<protein>
    <submittedName>
        <fullName evidence="2">Uncharacterized protein</fullName>
    </submittedName>
</protein>
<gene>
    <name evidence="2" type="ORF">Cvel_9072</name>
</gene>